<comment type="catalytic activity">
    <reaction evidence="6">
        <text>GTP + H2O = GDP + phosphate + H(+)</text>
        <dbReference type="Rhea" id="RHEA:19669"/>
        <dbReference type="ChEBI" id="CHEBI:15377"/>
        <dbReference type="ChEBI" id="CHEBI:15378"/>
        <dbReference type="ChEBI" id="CHEBI:37565"/>
        <dbReference type="ChEBI" id="CHEBI:43474"/>
        <dbReference type="ChEBI" id="CHEBI:58189"/>
    </reaction>
    <physiologicalReaction direction="left-to-right" evidence="6">
        <dbReference type="Rhea" id="RHEA:19670"/>
    </physiologicalReaction>
</comment>
<dbReference type="RefSeq" id="WP_061133995.1">
    <property type="nucleotide sequence ID" value="NZ_FCNX02000003.1"/>
</dbReference>
<keyword evidence="9" id="KW-1185">Reference proteome</keyword>
<dbReference type="Proteomes" id="UP000054903">
    <property type="component" value="Unassembled WGS sequence"/>
</dbReference>
<dbReference type="InterPro" id="IPR036627">
    <property type="entry name" value="CobW-likC_sf"/>
</dbReference>
<dbReference type="AlphaFoldDB" id="A0A158AGE9"/>
<dbReference type="SUPFAM" id="SSF52540">
    <property type="entry name" value="P-loop containing nucleoside triphosphate hydrolases"/>
    <property type="match status" value="1"/>
</dbReference>
<dbReference type="Pfam" id="PF02492">
    <property type="entry name" value="cobW"/>
    <property type="match status" value="1"/>
</dbReference>
<keyword evidence="2" id="KW-0378">Hydrolase</keyword>
<dbReference type="GO" id="GO:0005737">
    <property type="term" value="C:cytoplasm"/>
    <property type="evidence" value="ECO:0007669"/>
    <property type="project" value="TreeGrafter"/>
</dbReference>
<dbReference type="PANTHER" id="PTHR13748:SF62">
    <property type="entry name" value="COBW DOMAIN-CONTAINING PROTEIN"/>
    <property type="match status" value="1"/>
</dbReference>
<dbReference type="GO" id="GO:0000166">
    <property type="term" value="F:nucleotide binding"/>
    <property type="evidence" value="ECO:0007669"/>
    <property type="project" value="UniProtKB-KW"/>
</dbReference>
<evidence type="ECO:0000256" key="1">
    <source>
        <dbReference type="ARBA" id="ARBA00022741"/>
    </source>
</evidence>
<comment type="similarity">
    <text evidence="4">Belongs to the SIMIBI class G3E GTPase family. ZNG1 subfamily.</text>
</comment>
<keyword evidence="3" id="KW-0143">Chaperone</keyword>
<dbReference type="Gene3D" id="3.40.50.300">
    <property type="entry name" value="P-loop containing nucleotide triphosphate hydrolases"/>
    <property type="match status" value="1"/>
</dbReference>
<evidence type="ECO:0000256" key="3">
    <source>
        <dbReference type="ARBA" id="ARBA00023186"/>
    </source>
</evidence>
<sequence>MRPAKVPATVITGFLGAGKTTLVNHLLESTRPMQIGIVVNEFGEVGIDGQLIVADERAVIEINNGCVCCTVRTDLVASVRDMLMRFGDRLERLIIETSGLADPAPVLQTFLADPDMRERVGLESVVAVVDAMHAQAQLHDEIAREQVVFADRIVINKTDLVSSDAVNALVAAIRRLNPTARIEYAQRSRIDAHALFGTRSFSVDSLLAIEPNLLDEDGHDHEHDDSIASCAIVVPGGIDATRFNRWINQLVQTQGTQLLRMKGVLNMHDEPRRLHFHSVHMLLDTTFGRAWMRNETRESRFVMIGRNIDAARMRDGLLSCRY</sequence>
<dbReference type="OrthoDB" id="9808822at2"/>
<dbReference type="SUPFAM" id="SSF90002">
    <property type="entry name" value="Hypothetical protein YjiA, C-terminal domain"/>
    <property type="match status" value="1"/>
</dbReference>
<dbReference type="PANTHER" id="PTHR13748">
    <property type="entry name" value="COBW-RELATED"/>
    <property type="match status" value="1"/>
</dbReference>
<reference evidence="8" key="1">
    <citation type="submission" date="2016-01" db="EMBL/GenBank/DDBJ databases">
        <authorList>
            <person name="Peeters C."/>
        </authorList>
    </citation>
    <scope>NUCLEOTIDE SEQUENCE</scope>
    <source>
        <strain evidence="8">LMG 29320</strain>
    </source>
</reference>
<dbReference type="CDD" id="cd03112">
    <property type="entry name" value="CobW-like"/>
    <property type="match status" value="1"/>
</dbReference>
<dbReference type="Gene3D" id="3.30.1220.10">
    <property type="entry name" value="CobW-like, C-terminal domain"/>
    <property type="match status" value="1"/>
</dbReference>
<keyword evidence="1" id="KW-0547">Nucleotide-binding</keyword>
<evidence type="ECO:0000256" key="5">
    <source>
        <dbReference type="ARBA" id="ARBA00045658"/>
    </source>
</evidence>
<dbReference type="InterPro" id="IPR051316">
    <property type="entry name" value="Zinc-reg_GTPase_activator"/>
</dbReference>
<organism evidence="8 9">
    <name type="scientific">Caballeronia fortuita</name>
    <dbReference type="NCBI Taxonomy" id="1777138"/>
    <lineage>
        <taxon>Bacteria</taxon>
        <taxon>Pseudomonadati</taxon>
        <taxon>Pseudomonadota</taxon>
        <taxon>Betaproteobacteria</taxon>
        <taxon>Burkholderiales</taxon>
        <taxon>Burkholderiaceae</taxon>
        <taxon>Caballeronia</taxon>
    </lineage>
</organism>
<evidence type="ECO:0000313" key="9">
    <source>
        <dbReference type="Proteomes" id="UP000054903"/>
    </source>
</evidence>
<gene>
    <name evidence="8" type="ORF">AWB77_01766</name>
</gene>
<dbReference type="EMBL" id="FCNX02000003">
    <property type="protein sequence ID" value="SAK56858.1"/>
    <property type="molecule type" value="Genomic_DNA"/>
</dbReference>
<dbReference type="InterPro" id="IPR027417">
    <property type="entry name" value="P-loop_NTPase"/>
</dbReference>
<dbReference type="Pfam" id="PF07683">
    <property type="entry name" value="CobW_C"/>
    <property type="match status" value="1"/>
</dbReference>
<dbReference type="STRING" id="1777138.AWB77_01766"/>
<proteinExistence type="inferred from homology"/>
<name>A0A158AGE9_9BURK</name>
<accession>A0A158AGE9</accession>
<evidence type="ECO:0000256" key="6">
    <source>
        <dbReference type="ARBA" id="ARBA00049117"/>
    </source>
</evidence>
<comment type="caution">
    <text evidence="8">The sequence shown here is derived from an EMBL/GenBank/DDBJ whole genome shotgun (WGS) entry which is preliminary data.</text>
</comment>
<dbReference type="GO" id="GO:0016787">
    <property type="term" value="F:hydrolase activity"/>
    <property type="evidence" value="ECO:0007669"/>
    <property type="project" value="UniProtKB-KW"/>
</dbReference>
<evidence type="ECO:0000256" key="2">
    <source>
        <dbReference type="ARBA" id="ARBA00022801"/>
    </source>
</evidence>
<dbReference type="InterPro" id="IPR011629">
    <property type="entry name" value="CobW-like_C"/>
</dbReference>
<evidence type="ECO:0000256" key="4">
    <source>
        <dbReference type="ARBA" id="ARBA00034320"/>
    </source>
</evidence>
<protein>
    <submittedName>
        <fullName evidence="8">Cobalamin synthesis protein P47K</fullName>
    </submittedName>
</protein>
<dbReference type="InterPro" id="IPR003495">
    <property type="entry name" value="CobW/HypB/UreG_nucleotide-bd"/>
</dbReference>
<evidence type="ECO:0000259" key="7">
    <source>
        <dbReference type="SMART" id="SM00833"/>
    </source>
</evidence>
<comment type="function">
    <text evidence="5">Zinc chaperone that directly transfers zinc cofactor to target proteins, thereby activating them. Zinc is transferred from the CXCC motif in the GTPase domain to the zinc binding site in target proteins in a process requiring GTP hydrolysis.</text>
</comment>
<dbReference type="SMART" id="SM00833">
    <property type="entry name" value="CobW_C"/>
    <property type="match status" value="1"/>
</dbReference>
<evidence type="ECO:0000313" key="8">
    <source>
        <dbReference type="EMBL" id="SAK56858.1"/>
    </source>
</evidence>
<feature type="domain" description="CobW C-terminal" evidence="7">
    <location>
        <begin position="227"/>
        <end position="321"/>
    </location>
</feature>